<proteinExistence type="predicted"/>
<dbReference type="InterPro" id="IPR000198">
    <property type="entry name" value="RhoGAP_dom"/>
</dbReference>
<dbReference type="AlphaFoldDB" id="A0A9P6SYU4"/>
<feature type="domain" description="Rho-GAP" evidence="2">
    <location>
        <begin position="170"/>
        <end position="422"/>
    </location>
</feature>
<comment type="caution">
    <text evidence="3">The sequence shown here is derived from an EMBL/GenBank/DDBJ whole genome shotgun (WGS) entry which is preliminary data.</text>
</comment>
<feature type="compositionally biased region" description="Polar residues" evidence="1">
    <location>
        <begin position="24"/>
        <end position="41"/>
    </location>
</feature>
<keyword evidence="4" id="KW-1185">Reference proteome</keyword>
<organism evidence="3 4">
    <name type="scientific">Entomortierella chlamydospora</name>
    <dbReference type="NCBI Taxonomy" id="101097"/>
    <lineage>
        <taxon>Eukaryota</taxon>
        <taxon>Fungi</taxon>
        <taxon>Fungi incertae sedis</taxon>
        <taxon>Mucoromycota</taxon>
        <taxon>Mortierellomycotina</taxon>
        <taxon>Mortierellomycetes</taxon>
        <taxon>Mortierellales</taxon>
        <taxon>Mortierellaceae</taxon>
        <taxon>Entomortierella</taxon>
    </lineage>
</organism>
<dbReference type="EMBL" id="JAAAID010001007">
    <property type="protein sequence ID" value="KAG0012287.1"/>
    <property type="molecule type" value="Genomic_DNA"/>
</dbReference>
<dbReference type="GO" id="GO:0007165">
    <property type="term" value="P:signal transduction"/>
    <property type="evidence" value="ECO:0007669"/>
    <property type="project" value="InterPro"/>
</dbReference>
<dbReference type="Proteomes" id="UP000703661">
    <property type="component" value="Unassembled WGS sequence"/>
</dbReference>
<accession>A0A9P6SYU4</accession>
<feature type="compositionally biased region" description="Polar residues" evidence="1">
    <location>
        <begin position="86"/>
        <end position="100"/>
    </location>
</feature>
<evidence type="ECO:0000259" key="2">
    <source>
        <dbReference type="PROSITE" id="PS50238"/>
    </source>
</evidence>
<dbReference type="SUPFAM" id="SSF48350">
    <property type="entry name" value="GTPase activation domain, GAP"/>
    <property type="match status" value="1"/>
</dbReference>
<evidence type="ECO:0000313" key="4">
    <source>
        <dbReference type="Proteomes" id="UP000703661"/>
    </source>
</evidence>
<dbReference type="PROSITE" id="PS50238">
    <property type="entry name" value="RHOGAP"/>
    <property type="match status" value="1"/>
</dbReference>
<name>A0A9P6SYU4_9FUNG</name>
<dbReference type="OrthoDB" id="2413392at2759"/>
<feature type="region of interest" description="Disordered" evidence="1">
    <location>
        <begin position="266"/>
        <end position="293"/>
    </location>
</feature>
<feature type="region of interest" description="Disordered" evidence="1">
    <location>
        <begin position="70"/>
        <end position="137"/>
    </location>
</feature>
<dbReference type="InterPro" id="IPR008936">
    <property type="entry name" value="Rho_GTPase_activation_prot"/>
</dbReference>
<feature type="region of interest" description="Disordered" evidence="1">
    <location>
        <begin position="8"/>
        <end position="42"/>
    </location>
</feature>
<sequence length="541" mass="60683">MPSFLKRLTTFKGSKSKSAKTDVNKSSSQYQQNHGNTNNSRDGIAYELTQELAKRANIIIDETTIHQDNLSSLIPEEVPPVPTPRSSPGSKQASTDNLGSNPRPMSEYFSSVAPDAQLNTPSSPTIRGRKLRPKSVVGSQARSNRWSTIGTKDMMVDLETTGVFVPSNGQRLRVEFVYRTVTLCADEIRSRGLDHVNIFGNPSPKKVISSMIALMMDQERCDLYSIQFLRIDTVAGLMINLLSQMSNPVIPYPIMEHYFKMATTSARSQTPATSPASTSSQRSNPMTNPERSPSPIGLFLPTIPALPPRGSSQAAVAWAREHFDLPAFLDILPPMNRMILLEVLHLCRELLDHQMWNRVTFSRLVEQIAPALFSTVFDRKILDTMAGSRRCSIHGDTISHEEGSRAEIHLFSVILVRFLYLTIRSSDNTAMSNVVEEDVRNSNGEECSSSQQKIYGHGSGSMFRKSQELLQQDHQDYHERVARSYQEMEIQQQPLQHFGVYSESQKQQQQQQLQLLKQKEIEVANRNQEQIVPCLGVSTSA</sequence>
<evidence type="ECO:0000256" key="1">
    <source>
        <dbReference type="SAM" id="MobiDB-lite"/>
    </source>
</evidence>
<evidence type="ECO:0000313" key="3">
    <source>
        <dbReference type="EMBL" id="KAG0012287.1"/>
    </source>
</evidence>
<reference evidence="3" key="1">
    <citation type="journal article" date="2020" name="Fungal Divers.">
        <title>Resolving the Mortierellaceae phylogeny through synthesis of multi-gene phylogenetics and phylogenomics.</title>
        <authorList>
            <person name="Vandepol N."/>
            <person name="Liber J."/>
            <person name="Desiro A."/>
            <person name="Na H."/>
            <person name="Kennedy M."/>
            <person name="Barry K."/>
            <person name="Grigoriev I.V."/>
            <person name="Miller A.N."/>
            <person name="O'Donnell K."/>
            <person name="Stajich J.E."/>
            <person name="Bonito G."/>
        </authorList>
    </citation>
    <scope>NUCLEOTIDE SEQUENCE</scope>
    <source>
        <strain evidence="3">NRRL 2769</strain>
    </source>
</reference>
<feature type="compositionally biased region" description="Low complexity" evidence="1">
    <location>
        <begin position="266"/>
        <end position="283"/>
    </location>
</feature>
<dbReference type="Gene3D" id="1.10.555.10">
    <property type="entry name" value="Rho GTPase activation protein"/>
    <property type="match status" value="1"/>
</dbReference>
<gene>
    <name evidence="3" type="ORF">BGZ80_000067</name>
</gene>
<protein>
    <recommendedName>
        <fullName evidence="2">Rho-GAP domain-containing protein</fullName>
    </recommendedName>
</protein>